<organism evidence="4 5">
    <name type="scientific">Ficus carica</name>
    <name type="common">Common fig</name>
    <dbReference type="NCBI Taxonomy" id="3494"/>
    <lineage>
        <taxon>Eukaryota</taxon>
        <taxon>Viridiplantae</taxon>
        <taxon>Streptophyta</taxon>
        <taxon>Embryophyta</taxon>
        <taxon>Tracheophyta</taxon>
        <taxon>Spermatophyta</taxon>
        <taxon>Magnoliopsida</taxon>
        <taxon>eudicotyledons</taxon>
        <taxon>Gunneridae</taxon>
        <taxon>Pentapetalae</taxon>
        <taxon>rosids</taxon>
        <taxon>fabids</taxon>
        <taxon>Rosales</taxon>
        <taxon>Moraceae</taxon>
        <taxon>Ficeae</taxon>
        <taxon>Ficus</taxon>
    </lineage>
</organism>
<dbReference type="Proteomes" id="UP001187192">
    <property type="component" value="Unassembled WGS sequence"/>
</dbReference>
<feature type="region of interest" description="Disordered" evidence="2">
    <location>
        <begin position="248"/>
        <end position="295"/>
    </location>
</feature>
<dbReference type="AlphaFoldDB" id="A0AA88DQW5"/>
<keyword evidence="1" id="KW-0479">Metal-binding</keyword>
<dbReference type="InterPro" id="IPR036236">
    <property type="entry name" value="Znf_C2H2_sf"/>
</dbReference>
<keyword evidence="1" id="KW-0862">Zinc</keyword>
<feature type="compositionally biased region" description="Basic and acidic residues" evidence="2">
    <location>
        <begin position="20"/>
        <end position="36"/>
    </location>
</feature>
<dbReference type="EMBL" id="BTGU01000092">
    <property type="protein sequence ID" value="GMN59863.1"/>
    <property type="molecule type" value="Genomic_DNA"/>
</dbReference>
<feature type="compositionally biased region" description="Acidic residues" evidence="2">
    <location>
        <begin position="93"/>
        <end position="111"/>
    </location>
</feature>
<feature type="compositionally biased region" description="Basic and acidic residues" evidence="2">
    <location>
        <begin position="266"/>
        <end position="276"/>
    </location>
</feature>
<comment type="caution">
    <text evidence="4">The sequence shown here is derived from an EMBL/GenBank/DDBJ whole genome shotgun (WGS) entry which is preliminary data.</text>
</comment>
<accession>A0AA88DQW5</accession>
<feature type="compositionally biased region" description="Basic and acidic residues" evidence="2">
    <location>
        <begin position="184"/>
        <end position="212"/>
    </location>
</feature>
<reference evidence="4" key="1">
    <citation type="submission" date="2023-07" db="EMBL/GenBank/DDBJ databases">
        <title>draft genome sequence of fig (Ficus carica).</title>
        <authorList>
            <person name="Takahashi T."/>
            <person name="Nishimura K."/>
        </authorList>
    </citation>
    <scope>NUCLEOTIDE SEQUENCE</scope>
</reference>
<dbReference type="InterPro" id="IPR013087">
    <property type="entry name" value="Znf_C2H2_type"/>
</dbReference>
<feature type="compositionally biased region" description="Basic and acidic residues" evidence="2">
    <location>
        <begin position="52"/>
        <end position="61"/>
    </location>
</feature>
<feature type="compositionally biased region" description="Basic and acidic residues" evidence="2">
    <location>
        <begin position="248"/>
        <end position="257"/>
    </location>
</feature>
<protein>
    <recommendedName>
        <fullName evidence="3">C2H2-type domain-containing protein</fullName>
    </recommendedName>
</protein>
<feature type="domain" description="C2H2-type" evidence="3">
    <location>
        <begin position="61"/>
        <end position="88"/>
    </location>
</feature>
<sequence>MDEEKESANNSKPEPLITENDDHQDKNVDHDHHDQQTMENKSASDEQVQVQHQDDHQDRPYKCPNCDNRYKTRRALYGHKKKHNEKRKRIDSDSDSDFDADDEEDEEEESGDAISPPREKSLRSKKSPFAQTSSSSSNPPPPGNWSVTAKRSGGKSTNLVSPTSSNLINEKETEAVIGLVELSREKPEAHTELGSIIDRREENKAEGVKDKEGEEEEEHPCDFDLREEEFYENEERRKKTKLIDERAATEYHDKDDDNNNGGCGDHVSDQKGDKSQGWEVGLRDGGQGQVSSRGSGSGFEVRVVVWFQGQGPGHVLRWRSGSRFGMGVGVGFRDGDQGRVLGQDLGSSFRTRFGSGFRKWVGVRFQDRGRGWVSGFTPFLH</sequence>
<evidence type="ECO:0000256" key="2">
    <source>
        <dbReference type="SAM" id="MobiDB-lite"/>
    </source>
</evidence>
<name>A0AA88DQW5_FICCA</name>
<feature type="region of interest" description="Disordered" evidence="2">
    <location>
        <begin position="1"/>
        <end position="167"/>
    </location>
</feature>
<evidence type="ECO:0000313" key="4">
    <source>
        <dbReference type="EMBL" id="GMN59863.1"/>
    </source>
</evidence>
<gene>
    <name evidence="4" type="ORF">TIFTF001_028959</name>
</gene>
<proteinExistence type="predicted"/>
<dbReference type="PROSITE" id="PS50157">
    <property type="entry name" value="ZINC_FINGER_C2H2_2"/>
    <property type="match status" value="1"/>
</dbReference>
<feature type="region of interest" description="Disordered" evidence="2">
    <location>
        <begin position="184"/>
        <end position="229"/>
    </location>
</feature>
<feature type="compositionally biased region" description="Basic residues" evidence="2">
    <location>
        <begin position="71"/>
        <end position="89"/>
    </location>
</feature>
<dbReference type="SUPFAM" id="SSF57667">
    <property type="entry name" value="beta-beta-alpha zinc fingers"/>
    <property type="match status" value="1"/>
</dbReference>
<dbReference type="Gene3D" id="3.30.160.60">
    <property type="entry name" value="Classic Zinc Finger"/>
    <property type="match status" value="1"/>
</dbReference>
<keyword evidence="1" id="KW-0863">Zinc-finger</keyword>
<feature type="compositionally biased region" description="Polar residues" evidence="2">
    <location>
        <begin position="154"/>
        <end position="167"/>
    </location>
</feature>
<evidence type="ECO:0000259" key="3">
    <source>
        <dbReference type="PROSITE" id="PS50157"/>
    </source>
</evidence>
<evidence type="ECO:0000313" key="5">
    <source>
        <dbReference type="Proteomes" id="UP001187192"/>
    </source>
</evidence>
<evidence type="ECO:0000256" key="1">
    <source>
        <dbReference type="PROSITE-ProRule" id="PRU00042"/>
    </source>
</evidence>
<feature type="compositionally biased region" description="Acidic residues" evidence="2">
    <location>
        <begin position="213"/>
        <end position="229"/>
    </location>
</feature>
<dbReference type="PROSITE" id="PS00028">
    <property type="entry name" value="ZINC_FINGER_C2H2_1"/>
    <property type="match status" value="1"/>
</dbReference>
<dbReference type="GO" id="GO:0008270">
    <property type="term" value="F:zinc ion binding"/>
    <property type="evidence" value="ECO:0007669"/>
    <property type="project" value="UniProtKB-KW"/>
</dbReference>
<feature type="compositionally biased region" description="Low complexity" evidence="2">
    <location>
        <begin position="127"/>
        <end position="137"/>
    </location>
</feature>
<keyword evidence="5" id="KW-1185">Reference proteome</keyword>